<reference evidence="6" key="1">
    <citation type="journal article" date="2014" name="Front. Microbiol.">
        <title>High frequency of phylogenetically diverse reductive dehalogenase-homologous genes in deep subseafloor sedimentary metagenomes.</title>
        <authorList>
            <person name="Kawai M."/>
            <person name="Futagami T."/>
            <person name="Toyoda A."/>
            <person name="Takaki Y."/>
            <person name="Nishi S."/>
            <person name="Hori S."/>
            <person name="Arai W."/>
            <person name="Tsubouchi T."/>
            <person name="Morono Y."/>
            <person name="Uchiyama I."/>
            <person name="Ito T."/>
            <person name="Fujiyama A."/>
            <person name="Inagaki F."/>
            <person name="Takami H."/>
        </authorList>
    </citation>
    <scope>NUCLEOTIDE SEQUENCE</scope>
    <source>
        <strain evidence="6">Expedition CK06-06</strain>
    </source>
</reference>
<proteinExistence type="inferred from homology"/>
<dbReference type="PIRSF" id="PIRSF010376">
    <property type="entry name" value="IspE"/>
    <property type="match status" value="1"/>
</dbReference>
<protein>
    <recommendedName>
        <fullName evidence="5">GHMP kinase N-terminal domain-containing protein</fullName>
    </recommendedName>
</protein>
<keyword evidence="3" id="KW-0418">Kinase</keyword>
<dbReference type="PANTHER" id="PTHR43527:SF2">
    <property type="entry name" value="4-DIPHOSPHOCYTIDYL-2-C-METHYL-D-ERYTHRITOL KINASE, CHLOROPLASTIC"/>
    <property type="match status" value="1"/>
</dbReference>
<dbReference type="InterPro" id="IPR004424">
    <property type="entry name" value="IspE"/>
</dbReference>
<name>X0WV09_9ZZZZ</name>
<dbReference type="PROSITE" id="PS00012">
    <property type="entry name" value="PHOSPHOPANTETHEINE"/>
    <property type="match status" value="1"/>
</dbReference>
<dbReference type="InterPro" id="IPR006204">
    <property type="entry name" value="GHMP_kinase_N_dom"/>
</dbReference>
<feature type="non-terminal residue" evidence="6">
    <location>
        <position position="1"/>
    </location>
</feature>
<keyword evidence="1" id="KW-0808">Transferase</keyword>
<feature type="domain" description="GHMP kinase N-terminal" evidence="5">
    <location>
        <begin position="51"/>
        <end position="128"/>
    </location>
</feature>
<dbReference type="GO" id="GO:0050515">
    <property type="term" value="F:4-(cytidine 5'-diphospho)-2-C-methyl-D-erythritol kinase activity"/>
    <property type="evidence" value="ECO:0007669"/>
    <property type="project" value="InterPro"/>
</dbReference>
<dbReference type="HAMAP" id="MF_00061">
    <property type="entry name" value="IspE"/>
    <property type="match status" value="1"/>
</dbReference>
<evidence type="ECO:0000256" key="4">
    <source>
        <dbReference type="ARBA" id="ARBA00022840"/>
    </source>
</evidence>
<evidence type="ECO:0000256" key="1">
    <source>
        <dbReference type="ARBA" id="ARBA00022679"/>
    </source>
</evidence>
<sequence>TLEVLAKRRDGFHEIRSVIQTINLCDSLHFQLSQNIEFKSNVPNWVPQESLVSKAASLIKEVAKYSGGAAIEVSKRIPLVSGLGGDSSDAAAILRGLNKLWGLDLGLKELLGLAAELGSDVAFFLYGGTALVEGRGERVTPLPPFPHMWVVLVMPPVPRMSGKTAQLYASLKASHYTGGQITERLVKELREGGEFTPSLLFNTFENVAFTRLSELSVYREHMAKVGATDVHLAGSGPALFTLLQDKA</sequence>
<dbReference type="Pfam" id="PF00288">
    <property type="entry name" value="GHMP_kinases_N"/>
    <property type="match status" value="1"/>
</dbReference>
<gene>
    <name evidence="6" type="ORF">S01H1_68736</name>
</gene>
<dbReference type="SUPFAM" id="SSF54211">
    <property type="entry name" value="Ribosomal protein S5 domain 2-like"/>
    <property type="match status" value="1"/>
</dbReference>
<dbReference type="GO" id="GO:0016114">
    <property type="term" value="P:terpenoid biosynthetic process"/>
    <property type="evidence" value="ECO:0007669"/>
    <property type="project" value="InterPro"/>
</dbReference>
<dbReference type="InterPro" id="IPR014721">
    <property type="entry name" value="Ribsml_uS5_D2-typ_fold_subgr"/>
</dbReference>
<comment type="caution">
    <text evidence="6">The sequence shown here is derived from an EMBL/GenBank/DDBJ whole genome shotgun (WGS) entry which is preliminary data.</text>
</comment>
<dbReference type="EMBL" id="BARS01045594">
    <property type="protein sequence ID" value="GAG34475.1"/>
    <property type="molecule type" value="Genomic_DNA"/>
</dbReference>
<dbReference type="InterPro" id="IPR036554">
    <property type="entry name" value="GHMP_kinase_C_sf"/>
</dbReference>
<dbReference type="AlphaFoldDB" id="X0WV09"/>
<keyword evidence="4" id="KW-0067">ATP-binding</keyword>
<dbReference type="InterPro" id="IPR006162">
    <property type="entry name" value="Ppantetheine_attach_site"/>
</dbReference>
<dbReference type="PANTHER" id="PTHR43527">
    <property type="entry name" value="4-DIPHOSPHOCYTIDYL-2-C-METHYL-D-ERYTHRITOL KINASE, CHLOROPLASTIC"/>
    <property type="match status" value="1"/>
</dbReference>
<dbReference type="InterPro" id="IPR020568">
    <property type="entry name" value="Ribosomal_Su5_D2-typ_SF"/>
</dbReference>
<dbReference type="NCBIfam" id="TIGR00154">
    <property type="entry name" value="ispE"/>
    <property type="match status" value="1"/>
</dbReference>
<feature type="non-terminal residue" evidence="6">
    <location>
        <position position="247"/>
    </location>
</feature>
<organism evidence="6">
    <name type="scientific">marine sediment metagenome</name>
    <dbReference type="NCBI Taxonomy" id="412755"/>
    <lineage>
        <taxon>unclassified sequences</taxon>
        <taxon>metagenomes</taxon>
        <taxon>ecological metagenomes</taxon>
    </lineage>
</organism>
<evidence type="ECO:0000256" key="3">
    <source>
        <dbReference type="ARBA" id="ARBA00022777"/>
    </source>
</evidence>
<dbReference type="SUPFAM" id="SSF55060">
    <property type="entry name" value="GHMP Kinase, C-terminal domain"/>
    <property type="match status" value="1"/>
</dbReference>
<evidence type="ECO:0000259" key="5">
    <source>
        <dbReference type="Pfam" id="PF00288"/>
    </source>
</evidence>
<evidence type="ECO:0000256" key="2">
    <source>
        <dbReference type="ARBA" id="ARBA00022741"/>
    </source>
</evidence>
<accession>X0WV09</accession>
<dbReference type="GO" id="GO:0005524">
    <property type="term" value="F:ATP binding"/>
    <property type="evidence" value="ECO:0007669"/>
    <property type="project" value="UniProtKB-KW"/>
</dbReference>
<dbReference type="Gene3D" id="3.30.70.890">
    <property type="entry name" value="GHMP kinase, C-terminal domain"/>
    <property type="match status" value="1"/>
</dbReference>
<keyword evidence="2" id="KW-0547">Nucleotide-binding</keyword>
<evidence type="ECO:0000313" key="6">
    <source>
        <dbReference type="EMBL" id="GAG34475.1"/>
    </source>
</evidence>
<dbReference type="Gene3D" id="3.30.230.10">
    <property type="match status" value="1"/>
</dbReference>